<proteinExistence type="predicted"/>
<name>A0A0K1NLS6_9BACT</name>
<dbReference type="Proteomes" id="UP000682005">
    <property type="component" value="Chromosome 1"/>
</dbReference>
<protein>
    <submittedName>
        <fullName evidence="1">Uncharacterized protein</fullName>
    </submittedName>
</protein>
<dbReference type="Proteomes" id="UP000060345">
    <property type="component" value="Chromosome 1"/>
</dbReference>
<dbReference type="Pfam" id="PF16306">
    <property type="entry name" value="DUF4948"/>
    <property type="match status" value="1"/>
</dbReference>
<reference evidence="2 4" key="2">
    <citation type="submission" date="2021-03" db="EMBL/GenBank/DDBJ databases">
        <title>Human Oral Microbial Genomes.</title>
        <authorList>
            <person name="Johnston C.D."/>
            <person name="Chen T."/>
            <person name="Dewhirst F.E."/>
        </authorList>
    </citation>
    <scope>NUCLEOTIDE SEQUENCE [LARGE SCALE GENOMIC DNA]</scope>
    <source>
        <strain evidence="2 4">W1435</strain>
    </source>
</reference>
<evidence type="ECO:0000313" key="1">
    <source>
        <dbReference type="EMBL" id="AKU69641.1"/>
    </source>
</evidence>
<keyword evidence="4" id="KW-1185">Reference proteome</keyword>
<sequence length="151" mass="17596">MSDNFYLHESAFERLKNISLKYGNFHYPPYDETDSSACAVSAKDKKELDSLIRKTGVIRVSCDDSTEVCMLFHTWGLSVSGGYKEYVYTPYIEDNIKKYNKEVASDSTTEMYIVQKITEEDLNQVAQRYSVNLELYRPIKTAWYIHLSREN</sequence>
<gene>
    <name evidence="1" type="ORF">ADJ77_01945</name>
    <name evidence="2" type="ORF">J5A51_09090</name>
</gene>
<dbReference type="EMBL" id="CP072370">
    <property type="protein sequence ID" value="QUB87634.1"/>
    <property type="molecule type" value="Genomic_DNA"/>
</dbReference>
<dbReference type="KEGG" id="pfus:ADJ77_01945"/>
<dbReference type="InterPro" id="IPR032541">
    <property type="entry name" value="DUF4948"/>
</dbReference>
<evidence type="ECO:0000313" key="4">
    <source>
        <dbReference type="Proteomes" id="UP000682005"/>
    </source>
</evidence>
<organism evidence="1 3">
    <name type="scientific">Prevotella fusca JCM 17724</name>
    <dbReference type="NCBI Taxonomy" id="1236517"/>
    <lineage>
        <taxon>Bacteria</taxon>
        <taxon>Pseudomonadati</taxon>
        <taxon>Bacteroidota</taxon>
        <taxon>Bacteroidia</taxon>
        <taxon>Bacteroidales</taxon>
        <taxon>Prevotellaceae</taxon>
        <taxon>Prevotella</taxon>
    </lineage>
</organism>
<dbReference type="AlphaFoldDB" id="A0A0K1NLS6"/>
<accession>A0A0K1NLS6</accession>
<evidence type="ECO:0000313" key="3">
    <source>
        <dbReference type="Proteomes" id="UP000060345"/>
    </source>
</evidence>
<evidence type="ECO:0000313" key="2">
    <source>
        <dbReference type="EMBL" id="QUB87634.1"/>
    </source>
</evidence>
<dbReference type="OrthoDB" id="1012498at2"/>
<dbReference type="EMBL" id="CP012074">
    <property type="protein sequence ID" value="AKU69641.1"/>
    <property type="molecule type" value="Genomic_DNA"/>
</dbReference>
<reference evidence="1 3" key="1">
    <citation type="submission" date="2015-07" db="EMBL/GenBank/DDBJ databases">
        <authorList>
            <person name="Noorani M."/>
        </authorList>
    </citation>
    <scope>NUCLEOTIDE SEQUENCE [LARGE SCALE GENOMIC DNA]</scope>
    <source>
        <strain evidence="1 3">W1435</strain>
    </source>
</reference>